<keyword evidence="1" id="KW-0677">Repeat</keyword>
<feature type="region of interest" description="Disordered" evidence="3">
    <location>
        <begin position="439"/>
        <end position="466"/>
    </location>
</feature>
<dbReference type="SUPFAM" id="SSF50965">
    <property type="entry name" value="Galactose oxidase, central domain"/>
    <property type="match status" value="1"/>
</dbReference>
<feature type="transmembrane region" description="Helical" evidence="4">
    <location>
        <begin position="470"/>
        <end position="496"/>
    </location>
</feature>
<dbReference type="EMBL" id="ML977628">
    <property type="protein sequence ID" value="KAF1996201.1"/>
    <property type="molecule type" value="Genomic_DNA"/>
</dbReference>
<feature type="non-terminal residue" evidence="6">
    <location>
        <position position="522"/>
    </location>
</feature>
<feature type="region of interest" description="Disordered" evidence="3">
    <location>
        <begin position="502"/>
        <end position="522"/>
    </location>
</feature>
<dbReference type="Gene3D" id="2.120.10.80">
    <property type="entry name" value="Kelch-type beta propeller"/>
    <property type="match status" value="1"/>
</dbReference>
<proteinExistence type="predicted"/>
<evidence type="ECO:0000256" key="3">
    <source>
        <dbReference type="SAM" id="MobiDB-lite"/>
    </source>
</evidence>
<accession>A0A6A5W7X5</accession>
<feature type="chain" id="PRO_5025342826" description="Galactose oxidase" evidence="5">
    <location>
        <begin position="22"/>
        <end position="522"/>
    </location>
</feature>
<evidence type="ECO:0000256" key="5">
    <source>
        <dbReference type="SAM" id="SignalP"/>
    </source>
</evidence>
<keyword evidence="4" id="KW-0812">Transmembrane</keyword>
<evidence type="ECO:0000256" key="2">
    <source>
        <dbReference type="ARBA" id="ARBA00023004"/>
    </source>
</evidence>
<evidence type="ECO:0000313" key="7">
    <source>
        <dbReference type="Proteomes" id="UP000799779"/>
    </source>
</evidence>
<name>A0A6A5W7X5_9PLEO</name>
<evidence type="ECO:0000313" key="6">
    <source>
        <dbReference type="EMBL" id="KAF1996201.1"/>
    </source>
</evidence>
<sequence length="522" mass="56730">MLNSFLLLSCLLLFNDGRVSAQQEDPLKDFCRLFGHSTTVVDRKQYIDGGLVNWSPVSASSTNYTSKKLSYARGLDEDNLGFPQQSILAKNESVPSVHGGVLWADEVNKVVYQYGGEYGDGKPEDFNLWYYDIIYNTWNISNVSTTDVYRASWGAGVTVPDKAQGYYYGGWLNNASVPGYNTPIALSNMLVYDMVSNSFRNQSGPDDVPRAEGSMLYLPAGDSGILVYFGGLEQDTDNSTDSAERGMDIWVYSIGDNLWYKQTATGDVPEQRRRFCAGATWAEDRSSYNIYLYGGASVGEGLGFGDVYVLSLPSFTWIKYWPRPEDDVGTTNPHHSLSCDVIKGSQMIIMGGHFTNFTDCDVPTIYAQHGLDLGKQNAEGSKWAQFNPNLTTYQVPNEIHETIGGGPTGGATLLAPTGGWGERDLSVQFGRTVAAATRTPTRSIPNTSSTPTTTFTSTPSPPPTSSNKSVILGGAIGGALGGLLLVAGIGFCVLFYRRKASRNTPRPPSELPAQSFADLKSP</sequence>
<keyword evidence="7" id="KW-1185">Reference proteome</keyword>
<protein>
    <recommendedName>
        <fullName evidence="8">Galactose oxidase</fullName>
    </recommendedName>
</protein>
<evidence type="ECO:0000256" key="1">
    <source>
        <dbReference type="ARBA" id="ARBA00022737"/>
    </source>
</evidence>
<dbReference type="InterPro" id="IPR015915">
    <property type="entry name" value="Kelch-typ_b-propeller"/>
</dbReference>
<reference evidence="6" key="1">
    <citation type="journal article" date="2020" name="Stud. Mycol.">
        <title>101 Dothideomycetes genomes: a test case for predicting lifestyles and emergence of pathogens.</title>
        <authorList>
            <person name="Haridas S."/>
            <person name="Albert R."/>
            <person name="Binder M."/>
            <person name="Bloem J."/>
            <person name="Labutti K."/>
            <person name="Salamov A."/>
            <person name="Andreopoulos B."/>
            <person name="Baker S."/>
            <person name="Barry K."/>
            <person name="Bills G."/>
            <person name="Bluhm B."/>
            <person name="Cannon C."/>
            <person name="Castanera R."/>
            <person name="Culley D."/>
            <person name="Daum C."/>
            <person name="Ezra D."/>
            <person name="Gonzalez J."/>
            <person name="Henrissat B."/>
            <person name="Kuo A."/>
            <person name="Liang C."/>
            <person name="Lipzen A."/>
            <person name="Lutzoni F."/>
            <person name="Magnuson J."/>
            <person name="Mondo S."/>
            <person name="Nolan M."/>
            <person name="Ohm R."/>
            <person name="Pangilinan J."/>
            <person name="Park H.-J."/>
            <person name="Ramirez L."/>
            <person name="Alfaro M."/>
            <person name="Sun H."/>
            <person name="Tritt A."/>
            <person name="Yoshinaga Y."/>
            <person name="Zwiers L.-H."/>
            <person name="Turgeon B."/>
            <person name="Goodwin S."/>
            <person name="Spatafora J."/>
            <person name="Crous P."/>
            <person name="Grigoriev I."/>
        </authorList>
    </citation>
    <scope>NUCLEOTIDE SEQUENCE</scope>
    <source>
        <strain evidence="6">CBS 123094</strain>
    </source>
</reference>
<keyword evidence="2" id="KW-0408">Iron</keyword>
<keyword evidence="4" id="KW-0472">Membrane</keyword>
<evidence type="ECO:0008006" key="8">
    <source>
        <dbReference type="Google" id="ProtNLM"/>
    </source>
</evidence>
<dbReference type="GO" id="GO:0019760">
    <property type="term" value="P:glucosinolate metabolic process"/>
    <property type="evidence" value="ECO:0007669"/>
    <property type="project" value="UniProtKB-ARBA"/>
</dbReference>
<feature type="signal peptide" evidence="5">
    <location>
        <begin position="1"/>
        <end position="21"/>
    </location>
</feature>
<keyword evidence="5" id="KW-0732">Signal</keyword>
<keyword evidence="4" id="KW-1133">Transmembrane helix</keyword>
<dbReference type="Proteomes" id="UP000799779">
    <property type="component" value="Unassembled WGS sequence"/>
</dbReference>
<dbReference type="PANTHER" id="PTHR47435">
    <property type="entry name" value="KELCH REPEAT PROTEIN (AFU_ORTHOLOGUE AFUA_5G12780)"/>
    <property type="match status" value="1"/>
</dbReference>
<dbReference type="InterPro" id="IPR011043">
    <property type="entry name" value="Gal_Oxase/kelch_b-propeller"/>
</dbReference>
<feature type="compositionally biased region" description="Low complexity" evidence="3">
    <location>
        <begin position="439"/>
        <end position="458"/>
    </location>
</feature>
<evidence type="ECO:0000256" key="4">
    <source>
        <dbReference type="SAM" id="Phobius"/>
    </source>
</evidence>
<dbReference type="AlphaFoldDB" id="A0A6A5W7X5"/>
<gene>
    <name evidence="6" type="ORF">P154DRAFT_609276</name>
</gene>
<dbReference type="OrthoDB" id="10251809at2759"/>
<organism evidence="6 7">
    <name type="scientific">Amniculicola lignicola CBS 123094</name>
    <dbReference type="NCBI Taxonomy" id="1392246"/>
    <lineage>
        <taxon>Eukaryota</taxon>
        <taxon>Fungi</taxon>
        <taxon>Dikarya</taxon>
        <taxon>Ascomycota</taxon>
        <taxon>Pezizomycotina</taxon>
        <taxon>Dothideomycetes</taxon>
        <taxon>Pleosporomycetidae</taxon>
        <taxon>Pleosporales</taxon>
        <taxon>Amniculicolaceae</taxon>
        <taxon>Amniculicola</taxon>
    </lineage>
</organism>
<dbReference type="PANTHER" id="PTHR47435:SF4">
    <property type="entry name" value="KELCH REPEAT PROTEIN (AFU_ORTHOLOGUE AFUA_5G12780)"/>
    <property type="match status" value="1"/>
</dbReference>